<protein>
    <submittedName>
        <fullName evidence="2">Uncharacterized protein</fullName>
    </submittedName>
</protein>
<feature type="compositionally biased region" description="Polar residues" evidence="1">
    <location>
        <begin position="96"/>
        <end position="115"/>
    </location>
</feature>
<name>A0A409XVR8_PSICY</name>
<evidence type="ECO:0000256" key="1">
    <source>
        <dbReference type="SAM" id="MobiDB-lite"/>
    </source>
</evidence>
<gene>
    <name evidence="2" type="ORF">CVT25_007478</name>
</gene>
<organism evidence="2 3">
    <name type="scientific">Psilocybe cyanescens</name>
    <dbReference type="NCBI Taxonomy" id="93625"/>
    <lineage>
        <taxon>Eukaryota</taxon>
        <taxon>Fungi</taxon>
        <taxon>Dikarya</taxon>
        <taxon>Basidiomycota</taxon>
        <taxon>Agaricomycotina</taxon>
        <taxon>Agaricomycetes</taxon>
        <taxon>Agaricomycetidae</taxon>
        <taxon>Agaricales</taxon>
        <taxon>Agaricineae</taxon>
        <taxon>Strophariaceae</taxon>
        <taxon>Psilocybe</taxon>
    </lineage>
</organism>
<evidence type="ECO:0000313" key="2">
    <source>
        <dbReference type="EMBL" id="PPQ94841.1"/>
    </source>
</evidence>
<evidence type="ECO:0000313" key="3">
    <source>
        <dbReference type="Proteomes" id="UP000283269"/>
    </source>
</evidence>
<accession>A0A409XVR8</accession>
<dbReference type="AlphaFoldDB" id="A0A409XVR8"/>
<dbReference type="OrthoDB" id="10668241at2759"/>
<feature type="compositionally biased region" description="Basic and acidic residues" evidence="1">
    <location>
        <begin position="118"/>
        <end position="135"/>
    </location>
</feature>
<comment type="caution">
    <text evidence="2">The sequence shown here is derived from an EMBL/GenBank/DDBJ whole genome shotgun (WGS) entry which is preliminary data.</text>
</comment>
<feature type="region of interest" description="Disordered" evidence="1">
    <location>
        <begin position="96"/>
        <end position="153"/>
    </location>
</feature>
<reference evidence="2 3" key="1">
    <citation type="journal article" date="2018" name="Evol. Lett.">
        <title>Horizontal gene cluster transfer increased hallucinogenic mushroom diversity.</title>
        <authorList>
            <person name="Reynolds H.T."/>
            <person name="Vijayakumar V."/>
            <person name="Gluck-Thaler E."/>
            <person name="Korotkin H.B."/>
            <person name="Matheny P.B."/>
            <person name="Slot J.C."/>
        </authorList>
    </citation>
    <scope>NUCLEOTIDE SEQUENCE [LARGE SCALE GENOMIC DNA]</scope>
    <source>
        <strain evidence="2 3">2631</strain>
    </source>
</reference>
<dbReference type="InParanoid" id="A0A409XVR8"/>
<proteinExistence type="predicted"/>
<dbReference type="EMBL" id="NHYD01000229">
    <property type="protein sequence ID" value="PPQ94841.1"/>
    <property type="molecule type" value="Genomic_DNA"/>
</dbReference>
<sequence length="269" mass="30279">MSYRKARTEKPSKPIIYRTRHKILKDLREEDTTHGFVERMARQSPNQAAAMQTSQPAFCGVLGDDISDSIQMTANNYRKVARELQNRVRSSRIAMTSENPADISTATSNRLTCPTSDCHMESGKDRSFDSTEDYPHAGTSQTSEDTQGVGCEEEHPTEYFPAQHDLWIRYVNAVNTGFNIYPYYEPNMYGSLEHTVQAPQGWYRSTEESNYQAPVGSSHGASFNPFFFAPSAPSQLTLFPNSWEASVEDPGFTVSYQDLEPQQQSSLGK</sequence>
<dbReference type="Proteomes" id="UP000283269">
    <property type="component" value="Unassembled WGS sequence"/>
</dbReference>
<keyword evidence="3" id="KW-1185">Reference proteome</keyword>